<organism evidence="2 3">
    <name type="scientific">Spirosoma utsteinense</name>
    <dbReference type="NCBI Taxonomy" id="2585773"/>
    <lineage>
        <taxon>Bacteria</taxon>
        <taxon>Pseudomonadati</taxon>
        <taxon>Bacteroidota</taxon>
        <taxon>Cytophagia</taxon>
        <taxon>Cytophagales</taxon>
        <taxon>Cytophagaceae</taxon>
        <taxon>Spirosoma</taxon>
    </lineage>
</organism>
<accession>A0ABR6WDY1</accession>
<dbReference type="EMBL" id="VFIA01000057">
    <property type="protein sequence ID" value="MBC3794761.1"/>
    <property type="molecule type" value="Genomic_DNA"/>
</dbReference>
<comment type="caution">
    <text evidence="2">The sequence shown here is derived from an EMBL/GenBank/DDBJ whole genome shotgun (WGS) entry which is preliminary data.</text>
</comment>
<sequence>MEEQSKVIDRLRELFQSHTAGALTQYQPRFWIIFWVTAVFSATLYYFTYEHLASHLSQDGRLLLLVSYLSLPLLVLRNLHLQAFILLGVSILTVLW</sequence>
<gene>
    <name evidence="2" type="ORF">FH603_5293</name>
</gene>
<keyword evidence="1" id="KW-1133">Transmembrane helix</keyword>
<proteinExistence type="predicted"/>
<name>A0ABR6WDY1_9BACT</name>
<keyword evidence="3" id="KW-1185">Reference proteome</keyword>
<evidence type="ECO:0000313" key="2">
    <source>
        <dbReference type="EMBL" id="MBC3794761.1"/>
    </source>
</evidence>
<feature type="transmembrane region" description="Helical" evidence="1">
    <location>
        <begin position="30"/>
        <end position="49"/>
    </location>
</feature>
<dbReference type="Proteomes" id="UP000700732">
    <property type="component" value="Unassembled WGS sequence"/>
</dbReference>
<keyword evidence="1" id="KW-0472">Membrane</keyword>
<protein>
    <submittedName>
        <fullName evidence="2">Uncharacterized protein</fullName>
    </submittedName>
</protein>
<reference evidence="2 3" key="1">
    <citation type="submission" date="2019-06" db="EMBL/GenBank/DDBJ databases">
        <title>Spirosoma utsteinense sp. nov. isolated from Antarctic ice-free soils.</title>
        <authorList>
            <person name="Tahon G."/>
        </authorList>
    </citation>
    <scope>NUCLEOTIDE SEQUENCE [LARGE SCALE GENOMIC DNA]</scope>
    <source>
        <strain evidence="2 3">LMG 31447</strain>
    </source>
</reference>
<evidence type="ECO:0000256" key="1">
    <source>
        <dbReference type="SAM" id="Phobius"/>
    </source>
</evidence>
<keyword evidence="1" id="KW-0812">Transmembrane</keyword>
<evidence type="ECO:0000313" key="3">
    <source>
        <dbReference type="Proteomes" id="UP000700732"/>
    </source>
</evidence>
<feature type="transmembrane region" description="Helical" evidence="1">
    <location>
        <begin position="69"/>
        <end position="95"/>
    </location>
</feature>